<name>A0ACC0XBM7_9ROSI</name>
<evidence type="ECO:0000313" key="2">
    <source>
        <dbReference type="Proteomes" id="UP001163603"/>
    </source>
</evidence>
<reference evidence="2" key="1">
    <citation type="journal article" date="2023" name="G3 (Bethesda)">
        <title>Genome assembly and association tests identify interacting loci associated with vigor, precocity, and sex in interspecific pistachio rootstocks.</title>
        <authorList>
            <person name="Palmer W."/>
            <person name="Jacygrad E."/>
            <person name="Sagayaradj S."/>
            <person name="Cavanaugh K."/>
            <person name="Han R."/>
            <person name="Bertier L."/>
            <person name="Beede B."/>
            <person name="Kafkas S."/>
            <person name="Golino D."/>
            <person name="Preece J."/>
            <person name="Michelmore R."/>
        </authorList>
    </citation>
    <scope>NUCLEOTIDE SEQUENCE [LARGE SCALE GENOMIC DNA]</scope>
</reference>
<comment type="caution">
    <text evidence="1">The sequence shown here is derived from an EMBL/GenBank/DDBJ whole genome shotgun (WGS) entry which is preliminary data.</text>
</comment>
<dbReference type="Proteomes" id="UP001163603">
    <property type="component" value="Chromosome 13"/>
</dbReference>
<sequence length="692" mass="79274">MEILKQVSQVKEEDESTDLENLGTKLTQKLNGKRFLIVLDNVYALNVWYNLETIVSKNTNTGSRVILITRDAYLARCFGLSVALLKLDLLKEDDGWKLFLKKAKQDKSSEEDLEKFIRKPLWKKCCGLPLAICVLAGVVYSKKLNNISEWPQEIDKIMPAGEEKDDLKLQEDVLSSLGKLDPSQIWALGYKDLPPHLKACLHYLSLFPKSYEIPVRRILQLWVAEGLVKKSSTDGEQTAPEDEVKNFFEELEARSMIEVAKRRLDGTAKTCRIPITLRDAFCPDAEEKSDSASTSKNLNIRRLAEHFDIKNNPPPSKDIEYLRSFISFKTRKSDKPAKEVSEFLNKTISKRLGFGLLRVLDLEGAYKPVLPELGKLPLLTYVGLRWTFLDEIPDSVGELSDLETLDVKHTNITTLPMSIWKAKKLRHLYMNEIHFEFPEKISSGVSLADNVQTLWGLLIGFKKPPEYWLKSLKSLKKLGLTCHSKSIGDITEWIGRLSDLRTLRLRSVNDYSEPSDLKLGSIEKLHHLTELYLLGKFLSGTKEIKLEEIRLPQSLKILTLSVSNLKDDPMPELGKLKNLNILRLLAHSYTGKNMICKEENFPKLRVLKIWVLKELEEWTIEKGAMPLLSELEIRYCPNLEKTEGLENLSTLKELKLTNMKEEFASKVKKIISEHIINEQNLETHPPWVSFYS</sequence>
<accession>A0ACC0XBM7</accession>
<keyword evidence="2" id="KW-1185">Reference proteome</keyword>
<evidence type="ECO:0000313" key="1">
    <source>
        <dbReference type="EMBL" id="KAJ0014650.1"/>
    </source>
</evidence>
<dbReference type="EMBL" id="CM047748">
    <property type="protein sequence ID" value="KAJ0014650.1"/>
    <property type="molecule type" value="Genomic_DNA"/>
</dbReference>
<proteinExistence type="predicted"/>
<organism evidence="1 2">
    <name type="scientific">Pistacia integerrima</name>
    <dbReference type="NCBI Taxonomy" id="434235"/>
    <lineage>
        <taxon>Eukaryota</taxon>
        <taxon>Viridiplantae</taxon>
        <taxon>Streptophyta</taxon>
        <taxon>Embryophyta</taxon>
        <taxon>Tracheophyta</taxon>
        <taxon>Spermatophyta</taxon>
        <taxon>Magnoliopsida</taxon>
        <taxon>eudicotyledons</taxon>
        <taxon>Gunneridae</taxon>
        <taxon>Pentapetalae</taxon>
        <taxon>rosids</taxon>
        <taxon>malvids</taxon>
        <taxon>Sapindales</taxon>
        <taxon>Anacardiaceae</taxon>
        <taxon>Pistacia</taxon>
    </lineage>
</organism>
<gene>
    <name evidence="1" type="ORF">Pint_21390</name>
</gene>
<protein>
    <submittedName>
        <fullName evidence="1">Uncharacterized protein</fullName>
    </submittedName>
</protein>